<dbReference type="Gene3D" id="3.30.360.10">
    <property type="entry name" value="Dihydrodipicolinate Reductase, domain 2"/>
    <property type="match status" value="1"/>
</dbReference>
<evidence type="ECO:0000256" key="1">
    <source>
        <dbReference type="SAM" id="MobiDB-lite"/>
    </source>
</evidence>
<dbReference type="PANTHER" id="PTHR43377:SF6">
    <property type="entry name" value="GFO_IDH_MOCA-LIKE OXIDOREDUCTASE N-TERMINAL DOMAIN-CONTAINING PROTEIN"/>
    <property type="match status" value="1"/>
</dbReference>
<dbReference type="PANTHER" id="PTHR43377">
    <property type="entry name" value="BILIVERDIN REDUCTASE A"/>
    <property type="match status" value="1"/>
</dbReference>
<organism evidence="4">
    <name type="scientific">candidate division WOR-3 bacterium</name>
    <dbReference type="NCBI Taxonomy" id="2052148"/>
    <lineage>
        <taxon>Bacteria</taxon>
        <taxon>Bacteria division WOR-3</taxon>
    </lineage>
</organism>
<feature type="domain" description="GFO/IDH/MocA-like oxidoreductase" evidence="3">
    <location>
        <begin position="128"/>
        <end position="235"/>
    </location>
</feature>
<dbReference type="Gene3D" id="2.160.10.10">
    <property type="entry name" value="Hexapeptide repeat proteins"/>
    <property type="match status" value="1"/>
</dbReference>
<feature type="region of interest" description="Disordered" evidence="1">
    <location>
        <begin position="356"/>
        <end position="391"/>
    </location>
</feature>
<dbReference type="SUPFAM" id="SSF51161">
    <property type="entry name" value="Trimeric LpxA-like enzymes"/>
    <property type="match status" value="1"/>
</dbReference>
<dbReference type="SUPFAM" id="SSF51735">
    <property type="entry name" value="NAD(P)-binding Rossmann-fold domains"/>
    <property type="match status" value="1"/>
</dbReference>
<dbReference type="GO" id="GO:0000166">
    <property type="term" value="F:nucleotide binding"/>
    <property type="evidence" value="ECO:0007669"/>
    <property type="project" value="InterPro"/>
</dbReference>
<accession>A0A7C4CB35</accession>
<dbReference type="Pfam" id="PF22725">
    <property type="entry name" value="GFO_IDH_MocA_C3"/>
    <property type="match status" value="1"/>
</dbReference>
<dbReference type="Gene3D" id="3.40.50.720">
    <property type="entry name" value="NAD(P)-binding Rossmann-like Domain"/>
    <property type="match status" value="1"/>
</dbReference>
<dbReference type="AlphaFoldDB" id="A0A7C4CB35"/>
<reference evidence="4" key="1">
    <citation type="journal article" date="2020" name="mSystems">
        <title>Genome- and Community-Level Interaction Insights into Carbon Utilization and Element Cycling Functions of Hydrothermarchaeota in Hydrothermal Sediment.</title>
        <authorList>
            <person name="Zhou Z."/>
            <person name="Liu Y."/>
            <person name="Xu W."/>
            <person name="Pan J."/>
            <person name="Luo Z.H."/>
            <person name="Li M."/>
        </authorList>
    </citation>
    <scope>NUCLEOTIDE SEQUENCE [LARGE SCALE GENOMIC DNA]</scope>
    <source>
        <strain evidence="4">SpSt-488</strain>
    </source>
</reference>
<evidence type="ECO:0000259" key="2">
    <source>
        <dbReference type="Pfam" id="PF01408"/>
    </source>
</evidence>
<name>A0A7C4CB35_UNCW3</name>
<dbReference type="InterPro" id="IPR011004">
    <property type="entry name" value="Trimer_LpxA-like_sf"/>
</dbReference>
<evidence type="ECO:0000313" key="4">
    <source>
        <dbReference type="EMBL" id="HGK28185.1"/>
    </source>
</evidence>
<dbReference type="EMBL" id="DSUT01000091">
    <property type="protein sequence ID" value="HGK28185.1"/>
    <property type="molecule type" value="Genomic_DNA"/>
</dbReference>
<dbReference type="InterPro" id="IPR055170">
    <property type="entry name" value="GFO_IDH_MocA-like_dom"/>
</dbReference>
<dbReference type="Pfam" id="PF01408">
    <property type="entry name" value="GFO_IDH_MocA"/>
    <property type="match status" value="1"/>
</dbReference>
<feature type="domain" description="Gfo/Idh/MocA-like oxidoreductase N-terminal" evidence="2">
    <location>
        <begin position="4"/>
        <end position="119"/>
    </location>
</feature>
<dbReference type="InterPro" id="IPR051450">
    <property type="entry name" value="Gfo/Idh/MocA_Oxidoreductases"/>
</dbReference>
<dbReference type="CDD" id="cd03358">
    <property type="entry name" value="LbH_WxcM_N_like"/>
    <property type="match status" value="1"/>
</dbReference>
<proteinExistence type="predicted"/>
<protein>
    <submittedName>
        <fullName evidence="4">Oxidoreductase</fullName>
    </submittedName>
</protein>
<dbReference type="InterPro" id="IPR001451">
    <property type="entry name" value="Hexapep"/>
</dbReference>
<dbReference type="InterPro" id="IPR000683">
    <property type="entry name" value="Gfo/Idh/MocA-like_OxRdtase_N"/>
</dbReference>
<dbReference type="InterPro" id="IPR036291">
    <property type="entry name" value="NAD(P)-bd_dom_sf"/>
</dbReference>
<dbReference type="SUPFAM" id="SSF55347">
    <property type="entry name" value="Glyceraldehyde-3-phosphate dehydrogenase-like, C-terminal domain"/>
    <property type="match status" value="1"/>
</dbReference>
<evidence type="ECO:0000259" key="3">
    <source>
        <dbReference type="Pfam" id="PF22725"/>
    </source>
</evidence>
<comment type="caution">
    <text evidence="4">The sequence shown here is derived from an EMBL/GenBank/DDBJ whole genome shotgun (WGS) entry which is preliminary data.</text>
</comment>
<gene>
    <name evidence="4" type="ORF">ENS41_04445</name>
</gene>
<sequence>MSRNIAVIGVGRWGKNLVRTFNSLKVLHTVCDSNPRQLAELELDDAVRRESDLDAVLRDPEITGVAIATPAATHYDCARAALAAGKDVFVEKPLALTPAEGHGLVELAESEGRILMVGHILRYHPAVLKLGEMIRDGELGRLEYIYSNRLNLGRLRTEENILWSFAPHDVSVILGFVDEQPVAVSAQGEAFLQRNISDVTLTAIEFPNGTKAHTFVSWLHPFKEQRLVVVGSEQMAVFEDSRPDEKLVSYPHRVEWHAGKIPVAVKGERRVVPIPDGEPLQLECEHFLESMATRIPPRTDGYEGLRVLTVLAAAEQSLRQNGRVVPIVSEGNGHRHARATSRVLAAVAAGGAEVLGRESAPTEAPAPDITPSISSRPLAARPGPMAAKRPEPATDVYVHPTAVVDSGAVLGPGSKVWHFSHISAGCRIGRNNIIGQNVFVADAVTTGANCKIQNNVSLYKGVRLEDDVFCGPSCVFTNVVDPRAFLEKKTEFRETLVRRGASIGANATIVCGHTLGRYCLIGSGAVVTRDVPDYALMTGVPARQRGWVCRCGMRLRLESNKTSCPKCGEAYELAGGRLRSAKESL</sequence>
<dbReference type="Pfam" id="PF00132">
    <property type="entry name" value="Hexapep"/>
    <property type="match status" value="1"/>
</dbReference>